<protein>
    <submittedName>
        <fullName evidence="2">Uncharacterized protein</fullName>
    </submittedName>
</protein>
<keyword evidence="1" id="KW-0812">Transmembrane</keyword>
<proteinExistence type="predicted"/>
<dbReference type="RefSeq" id="WP_153094904.1">
    <property type="nucleotide sequence ID" value="NZ_VZAK01000032.1"/>
</dbReference>
<evidence type="ECO:0000313" key="2">
    <source>
        <dbReference type="EMBL" id="MQO54678.1"/>
    </source>
</evidence>
<evidence type="ECO:0000256" key="1">
    <source>
        <dbReference type="SAM" id="Phobius"/>
    </source>
</evidence>
<accession>A0A6A7VJB6</accession>
<name>A0A6A7VJB6_9BACT</name>
<dbReference type="EMBL" id="VZAZ01000011">
    <property type="protein sequence ID" value="MQO54678.1"/>
    <property type="molecule type" value="Genomic_DNA"/>
</dbReference>
<sequence length="232" mass="26992">MIKKLKENFLILLISNMLTIIMIVVAPRIYGAIANLMMTVSDSDSGFSLPMIFYYISFAIIVCAFMCLRKPQAVREIVINNSISSNEPSISDVEKAEEMRERYRNRQYSLESSKYDAVKDYTYSVLSPYMTDEYLEILCQNIKLYDIPESCIVPVKTNGTLNTLDIRHYSWNIGERLGWSGQKRATFIKLCFPTELKDVEVESMRRTLRQKGKCVIEIDVPDYNDYQFHHQK</sequence>
<organism evidence="2 3">
    <name type="scientific">Segatella copri</name>
    <dbReference type="NCBI Taxonomy" id="165179"/>
    <lineage>
        <taxon>Bacteria</taxon>
        <taxon>Pseudomonadati</taxon>
        <taxon>Bacteroidota</taxon>
        <taxon>Bacteroidia</taxon>
        <taxon>Bacteroidales</taxon>
        <taxon>Prevotellaceae</taxon>
        <taxon>Segatella</taxon>
    </lineage>
</organism>
<keyword evidence="1" id="KW-1133">Transmembrane helix</keyword>
<reference evidence="2 3" key="1">
    <citation type="submission" date="2019-09" db="EMBL/GenBank/DDBJ databases">
        <title>Distinct polysaccharide growth profiles of human intestinal Prevotella copri isolates.</title>
        <authorList>
            <person name="Fehlner-Peach H."/>
            <person name="Magnabosco C."/>
            <person name="Raghavan V."/>
            <person name="Scher J.U."/>
            <person name="Tett A."/>
            <person name="Cox L.M."/>
            <person name="Gottsegen C."/>
            <person name="Watters A."/>
            <person name="Wiltshire- Gordon J.D."/>
            <person name="Segata N."/>
            <person name="Bonneau R."/>
            <person name="Littman D.R."/>
        </authorList>
    </citation>
    <scope>NUCLEOTIDE SEQUENCE [LARGE SCALE GENOMIC DNA]</scope>
    <source>
        <strain evidence="2 3">BVe41219</strain>
    </source>
</reference>
<feature type="transmembrane region" description="Helical" evidence="1">
    <location>
        <begin position="51"/>
        <end position="68"/>
    </location>
</feature>
<evidence type="ECO:0000313" key="3">
    <source>
        <dbReference type="Proteomes" id="UP000358159"/>
    </source>
</evidence>
<dbReference type="Proteomes" id="UP000358159">
    <property type="component" value="Unassembled WGS sequence"/>
</dbReference>
<gene>
    <name evidence="2" type="ORF">F7D42_02925</name>
</gene>
<feature type="transmembrane region" description="Helical" evidence="1">
    <location>
        <begin position="9"/>
        <end position="31"/>
    </location>
</feature>
<dbReference type="AlphaFoldDB" id="A0A6A7VJB6"/>
<keyword evidence="1" id="KW-0472">Membrane</keyword>
<comment type="caution">
    <text evidence="2">The sequence shown here is derived from an EMBL/GenBank/DDBJ whole genome shotgun (WGS) entry which is preliminary data.</text>
</comment>